<dbReference type="EMBL" id="VSWD01000010">
    <property type="protein sequence ID" value="KAK3089698.1"/>
    <property type="molecule type" value="Genomic_DNA"/>
</dbReference>
<feature type="domain" description="NtA" evidence="10">
    <location>
        <begin position="25"/>
        <end position="155"/>
    </location>
</feature>
<feature type="compositionally biased region" description="Polar residues" evidence="7">
    <location>
        <begin position="552"/>
        <end position="562"/>
    </location>
</feature>
<dbReference type="GO" id="GO:0043113">
    <property type="term" value="P:receptor clustering"/>
    <property type="evidence" value="ECO:0007669"/>
    <property type="project" value="InterPro"/>
</dbReference>
<keyword evidence="3" id="KW-1015">Disulfide bond</keyword>
<gene>
    <name evidence="11" type="ORF">FSP39_005700</name>
</gene>
<keyword evidence="4" id="KW-0325">Glycoprotein</keyword>
<evidence type="ECO:0000256" key="6">
    <source>
        <dbReference type="PROSITE-ProRule" id="PRU00443"/>
    </source>
</evidence>
<dbReference type="GO" id="GO:0043236">
    <property type="term" value="F:laminin binding"/>
    <property type="evidence" value="ECO:0007669"/>
    <property type="project" value="InterPro"/>
</dbReference>
<evidence type="ECO:0000256" key="8">
    <source>
        <dbReference type="SAM" id="SignalP"/>
    </source>
</evidence>
<feature type="compositionally biased region" description="Basic and acidic residues" evidence="7">
    <location>
        <begin position="407"/>
        <end position="421"/>
    </location>
</feature>
<evidence type="ECO:0000313" key="12">
    <source>
        <dbReference type="Proteomes" id="UP001186944"/>
    </source>
</evidence>
<evidence type="ECO:0000256" key="3">
    <source>
        <dbReference type="ARBA" id="ARBA00023157"/>
    </source>
</evidence>
<dbReference type="InterPro" id="IPR003598">
    <property type="entry name" value="Ig_sub2"/>
</dbReference>
<protein>
    <recommendedName>
        <fullName evidence="13">Ig-like domain-containing protein</fullName>
    </recommendedName>
</protein>
<sequence>MKLFRLRFIILGLLLCVFHVWCRTCGTNFTSPADSAYLSQVTLEGQVSKVWGPAPSGRYNITIRIRRVRKGDDLLINGKKTKLLKIGEFGDSEDTQLCVTSITKSKQKYFFFLKSATNSQLPSDFLKLSAFPVAVSKKSGRAIRKITCRRCAKKPVLKKIRSKDVREGRRIKLGCRVKQSRPPPTFRWEKDGVEIKKSKRIKIKSNKRGSRLTIRKALKTDGGEYRCIATNVVGESESVASFKESTTPPRYKPCKPQDKDYCLNGGQCRLIVDLGNTKSCVRRRERFLKRRELKRLEKSNSLGHSTNTFHSPYSLENSMNFPIFAKMNFARQNTITTDTQTDDIGLPQPNVNPNVNMYLNPLENEPERKQSVGQRNSRSRLSAVSLGGGKTSSPPNSPDKVFNPLHRITDKDKDMIRKEQVKPTIISEPSSRSRSRGSGAGSDSSGRRRGEVPRINIQDSGSDVEDSAEDRLLEPLRISEGSLKSSNSRRSKNKTQSDTPPKFRSSDQQYRAFNKRYPKSSSRTSSESPSTSVEELTAQFNHCNGSRRGSARNCSDSISWNERGSPEHQQRDVDTSLEDPRYRKDYYSKFPNTVNGERTSYNAVCEDEPSIPI</sequence>
<keyword evidence="5" id="KW-0393">Immunoglobulin domain</keyword>
<evidence type="ECO:0000256" key="5">
    <source>
        <dbReference type="ARBA" id="ARBA00023319"/>
    </source>
</evidence>
<dbReference type="InterPro" id="IPR013098">
    <property type="entry name" value="Ig_I-set"/>
</dbReference>
<evidence type="ECO:0000256" key="7">
    <source>
        <dbReference type="SAM" id="MobiDB-lite"/>
    </source>
</evidence>
<reference evidence="11" key="1">
    <citation type="submission" date="2019-08" db="EMBL/GenBank/DDBJ databases">
        <title>The improved chromosome-level genome for the pearl oyster Pinctada fucata martensii using PacBio sequencing and Hi-C.</title>
        <authorList>
            <person name="Zheng Z."/>
        </authorList>
    </citation>
    <scope>NUCLEOTIDE SEQUENCE</scope>
    <source>
        <strain evidence="11">ZZ-2019</strain>
        <tissue evidence="11">Adductor muscle</tissue>
    </source>
</reference>
<evidence type="ECO:0008006" key="13">
    <source>
        <dbReference type="Google" id="ProtNLM"/>
    </source>
</evidence>
<feature type="compositionally biased region" description="Low complexity" evidence="7">
    <location>
        <begin position="520"/>
        <end position="537"/>
    </location>
</feature>
<proteinExistence type="predicted"/>
<dbReference type="SUPFAM" id="SSF48726">
    <property type="entry name" value="Immunoglobulin"/>
    <property type="match status" value="1"/>
</dbReference>
<feature type="compositionally biased region" description="Basic and acidic residues" evidence="7">
    <location>
        <begin position="564"/>
        <end position="580"/>
    </location>
</feature>
<evidence type="ECO:0000259" key="10">
    <source>
        <dbReference type="PROSITE" id="PS51121"/>
    </source>
</evidence>
<feature type="region of interest" description="Disordered" evidence="7">
    <location>
        <begin position="339"/>
        <end position="580"/>
    </location>
</feature>
<feature type="signal peptide" evidence="8">
    <location>
        <begin position="1"/>
        <end position="22"/>
    </location>
</feature>
<evidence type="ECO:0000313" key="11">
    <source>
        <dbReference type="EMBL" id="KAK3089698.1"/>
    </source>
</evidence>
<comment type="subcellular location">
    <subcellularLocation>
        <location evidence="1">Membrane</location>
        <topology evidence="1">Single-pass type I membrane protein</topology>
    </subcellularLocation>
</comment>
<dbReference type="Gene3D" id="2.10.25.10">
    <property type="entry name" value="Laminin"/>
    <property type="match status" value="1"/>
</dbReference>
<evidence type="ECO:0000256" key="2">
    <source>
        <dbReference type="ARBA" id="ARBA00023136"/>
    </source>
</evidence>
<name>A0AA89BW56_PINIB</name>
<keyword evidence="8" id="KW-0732">Signal</keyword>
<dbReference type="SMART" id="SM00409">
    <property type="entry name" value="IG"/>
    <property type="match status" value="1"/>
</dbReference>
<evidence type="ECO:0000256" key="4">
    <source>
        <dbReference type="ARBA" id="ARBA00023180"/>
    </source>
</evidence>
<dbReference type="InterPro" id="IPR008993">
    <property type="entry name" value="TIMP-like_OB-fold"/>
</dbReference>
<dbReference type="PROSITE" id="PS51121">
    <property type="entry name" value="NTA"/>
    <property type="match status" value="1"/>
</dbReference>
<dbReference type="Pfam" id="PF07679">
    <property type="entry name" value="I-set"/>
    <property type="match status" value="1"/>
</dbReference>
<dbReference type="InterPro" id="IPR036179">
    <property type="entry name" value="Ig-like_dom_sf"/>
</dbReference>
<dbReference type="PANTHER" id="PTHR11640">
    <property type="entry name" value="NEPHRIN"/>
    <property type="match status" value="1"/>
</dbReference>
<dbReference type="InterPro" id="IPR004850">
    <property type="entry name" value="NtA_dom"/>
</dbReference>
<dbReference type="Proteomes" id="UP001186944">
    <property type="component" value="Unassembled WGS sequence"/>
</dbReference>
<organism evidence="11 12">
    <name type="scientific">Pinctada imbricata</name>
    <name type="common">Atlantic pearl-oyster</name>
    <name type="synonym">Pinctada martensii</name>
    <dbReference type="NCBI Taxonomy" id="66713"/>
    <lineage>
        <taxon>Eukaryota</taxon>
        <taxon>Metazoa</taxon>
        <taxon>Spiralia</taxon>
        <taxon>Lophotrochozoa</taxon>
        <taxon>Mollusca</taxon>
        <taxon>Bivalvia</taxon>
        <taxon>Autobranchia</taxon>
        <taxon>Pteriomorphia</taxon>
        <taxon>Pterioida</taxon>
        <taxon>Pterioidea</taxon>
        <taxon>Pteriidae</taxon>
        <taxon>Pinctada</taxon>
    </lineage>
</organism>
<dbReference type="InterPro" id="IPR003599">
    <property type="entry name" value="Ig_sub"/>
</dbReference>
<feature type="chain" id="PRO_5041683231" description="Ig-like domain-containing protein" evidence="8">
    <location>
        <begin position="23"/>
        <end position="613"/>
    </location>
</feature>
<comment type="caution">
    <text evidence="11">The sequence shown here is derived from an EMBL/GenBank/DDBJ whole genome shotgun (WGS) entry which is preliminary data.</text>
</comment>
<accession>A0AA89BW56</accession>
<evidence type="ECO:0000259" key="9">
    <source>
        <dbReference type="PROSITE" id="PS50835"/>
    </source>
</evidence>
<comment type="caution">
    <text evidence="6">Lacks conserved residue(s) required for the propagation of feature annotation.</text>
</comment>
<dbReference type="AlphaFoldDB" id="A0AA89BW56"/>
<keyword evidence="2" id="KW-0472">Membrane</keyword>
<dbReference type="Gene3D" id="2.40.50.120">
    <property type="match status" value="1"/>
</dbReference>
<dbReference type="InterPro" id="IPR007110">
    <property type="entry name" value="Ig-like_dom"/>
</dbReference>
<dbReference type="FunFam" id="2.60.40.10:FF:000107">
    <property type="entry name" value="Myosin, light chain kinase a"/>
    <property type="match status" value="1"/>
</dbReference>
<keyword evidence="12" id="KW-1185">Reference proteome</keyword>
<dbReference type="Gene3D" id="2.60.40.10">
    <property type="entry name" value="Immunoglobulins"/>
    <property type="match status" value="1"/>
</dbReference>
<dbReference type="GO" id="GO:0005886">
    <property type="term" value="C:plasma membrane"/>
    <property type="evidence" value="ECO:0007669"/>
    <property type="project" value="GOC"/>
</dbReference>
<dbReference type="InterPro" id="IPR013783">
    <property type="entry name" value="Ig-like_fold"/>
</dbReference>
<dbReference type="PROSITE" id="PS50835">
    <property type="entry name" value="IG_LIKE"/>
    <property type="match status" value="1"/>
</dbReference>
<dbReference type="InterPro" id="IPR051275">
    <property type="entry name" value="Cell_adhesion_signaling"/>
</dbReference>
<dbReference type="SMART" id="SM00408">
    <property type="entry name" value="IGc2"/>
    <property type="match status" value="1"/>
</dbReference>
<feature type="domain" description="Ig-like" evidence="9">
    <location>
        <begin position="155"/>
        <end position="240"/>
    </location>
</feature>
<evidence type="ECO:0000256" key="1">
    <source>
        <dbReference type="ARBA" id="ARBA00004479"/>
    </source>
</evidence>
<feature type="compositionally biased region" description="Polar residues" evidence="7">
    <location>
        <begin position="371"/>
        <end position="382"/>
    </location>
</feature>